<dbReference type="AlphaFoldDB" id="A0A7J6HJZ1"/>
<dbReference type="EMBL" id="JAATIQ010000623">
    <property type="protein sequence ID" value="KAF4349737.1"/>
    <property type="molecule type" value="Genomic_DNA"/>
</dbReference>
<keyword evidence="2" id="KW-0808">Transferase</keyword>
<evidence type="ECO:0000313" key="4">
    <source>
        <dbReference type="EMBL" id="KAF4349737.1"/>
    </source>
</evidence>
<evidence type="ECO:0000313" key="6">
    <source>
        <dbReference type="Proteomes" id="UP000525078"/>
    </source>
</evidence>
<evidence type="ECO:0000259" key="3">
    <source>
        <dbReference type="Pfam" id="PF00109"/>
    </source>
</evidence>
<evidence type="ECO:0000256" key="1">
    <source>
        <dbReference type="ARBA" id="ARBA00013191"/>
    </source>
</evidence>
<dbReference type="GO" id="GO:0006633">
    <property type="term" value="P:fatty acid biosynthetic process"/>
    <property type="evidence" value="ECO:0007669"/>
    <property type="project" value="TreeGrafter"/>
</dbReference>
<reference evidence="6 7" key="1">
    <citation type="journal article" date="2020" name="bioRxiv">
        <title>Sequence and annotation of 42 cannabis genomes reveals extensive copy number variation in cannabinoid synthesis and pathogen resistance genes.</title>
        <authorList>
            <person name="Mckernan K.J."/>
            <person name="Helbert Y."/>
            <person name="Kane L.T."/>
            <person name="Ebling H."/>
            <person name="Zhang L."/>
            <person name="Liu B."/>
            <person name="Eaton Z."/>
            <person name="Mclaughlin S."/>
            <person name="Kingan S."/>
            <person name="Baybayan P."/>
            <person name="Concepcion G."/>
            <person name="Jordan M."/>
            <person name="Riva A."/>
            <person name="Barbazuk W."/>
            <person name="Harkins T."/>
        </authorList>
    </citation>
    <scope>NUCLEOTIDE SEQUENCE [LARGE SCALE GENOMIC DNA]</scope>
    <source>
        <strain evidence="6 7">cv. Jamaican Lion 4</strain>
        <strain evidence="4">Father</strain>
        <strain evidence="5">Mother</strain>
        <tissue evidence="5">Leaf</tissue>
    </source>
</reference>
<dbReference type="GO" id="GO:0004315">
    <property type="term" value="F:3-oxoacyl-[acyl-carrier-protein] synthase activity"/>
    <property type="evidence" value="ECO:0007669"/>
    <property type="project" value="UniProtKB-EC"/>
</dbReference>
<accession>A0A7J6HJZ1</accession>
<dbReference type="EMBL" id="JAATIP010000008">
    <property type="protein sequence ID" value="KAF4394939.1"/>
    <property type="molecule type" value="Genomic_DNA"/>
</dbReference>
<dbReference type="Pfam" id="PF00109">
    <property type="entry name" value="ketoacyl-synt"/>
    <property type="match status" value="1"/>
</dbReference>
<dbReference type="GO" id="GO:0005739">
    <property type="term" value="C:mitochondrion"/>
    <property type="evidence" value="ECO:0007669"/>
    <property type="project" value="TreeGrafter"/>
</dbReference>
<proteinExistence type="predicted"/>
<dbReference type="EC" id="2.3.1.41" evidence="1"/>
<evidence type="ECO:0000313" key="5">
    <source>
        <dbReference type="EMBL" id="KAF4394939.1"/>
    </source>
</evidence>
<dbReference type="InterPro" id="IPR016039">
    <property type="entry name" value="Thiolase-like"/>
</dbReference>
<keyword evidence="7" id="KW-1185">Reference proteome</keyword>
<dbReference type="Proteomes" id="UP000583929">
    <property type="component" value="Unassembled WGS sequence"/>
</dbReference>
<evidence type="ECO:0000313" key="7">
    <source>
        <dbReference type="Proteomes" id="UP000583929"/>
    </source>
</evidence>
<dbReference type="PANTHER" id="PTHR11712:SF336">
    <property type="entry name" value="3-OXOACYL-[ACYL-CARRIER-PROTEIN] SYNTHASE, MITOCHONDRIAL"/>
    <property type="match status" value="1"/>
</dbReference>
<dbReference type="SUPFAM" id="SSF53901">
    <property type="entry name" value="Thiolase-like"/>
    <property type="match status" value="1"/>
</dbReference>
<dbReference type="Proteomes" id="UP000525078">
    <property type="component" value="Unassembled WGS sequence"/>
</dbReference>
<dbReference type="PANTHER" id="PTHR11712">
    <property type="entry name" value="POLYKETIDE SYNTHASE-RELATED"/>
    <property type="match status" value="1"/>
</dbReference>
<protein>
    <recommendedName>
        <fullName evidence="1">beta-ketoacyl-[acyl-carrier-protein] synthase I</fullName>
        <ecNumber evidence="1">2.3.1.41</ecNumber>
    </recommendedName>
</protein>
<dbReference type="Gene3D" id="3.40.47.10">
    <property type="match status" value="1"/>
</dbReference>
<dbReference type="InterPro" id="IPR014030">
    <property type="entry name" value="Ketoacyl_synth_N"/>
</dbReference>
<comment type="caution">
    <text evidence="5">The sequence shown here is derived from an EMBL/GenBank/DDBJ whole genome shotgun (WGS) entry which is preliminary data.</text>
</comment>
<name>A0A7J6HJZ1_CANSA</name>
<organism evidence="5 6">
    <name type="scientific">Cannabis sativa</name>
    <name type="common">Hemp</name>
    <name type="synonym">Marijuana</name>
    <dbReference type="NCBI Taxonomy" id="3483"/>
    <lineage>
        <taxon>Eukaryota</taxon>
        <taxon>Viridiplantae</taxon>
        <taxon>Streptophyta</taxon>
        <taxon>Embryophyta</taxon>
        <taxon>Tracheophyta</taxon>
        <taxon>Spermatophyta</taxon>
        <taxon>Magnoliopsida</taxon>
        <taxon>eudicotyledons</taxon>
        <taxon>Gunneridae</taxon>
        <taxon>Pentapetalae</taxon>
        <taxon>rosids</taxon>
        <taxon>fabids</taxon>
        <taxon>Rosales</taxon>
        <taxon>Cannabaceae</taxon>
        <taxon>Cannabis</taxon>
    </lineage>
</organism>
<sequence>MMIAGGTEAAIIPIGLGGFVACRALSQRNDDPKTASCPWDKDRDGFVMGEGTGYLEGAVNCDAYHMINPRADGLGVSSCILSSLEDVGVSPEEVLSSSSMFVLPFIDVRDIGSFGGGEQLQGQGECDEKIFVYIPLRPLNQKEATRNDVSDWECINDTTIIYRNKLSVSERSMYPTAYTFEYLALILPQGRCIKKGAKDVALLV</sequence>
<feature type="domain" description="Beta-ketoacyl synthase-like N-terminal" evidence="3">
    <location>
        <begin position="1"/>
        <end position="54"/>
    </location>
</feature>
<feature type="non-terminal residue" evidence="5">
    <location>
        <position position="204"/>
    </location>
</feature>
<gene>
    <name evidence="5" type="ORF">F8388_017667</name>
    <name evidence="4" type="ORF">G4B88_029519</name>
</gene>
<evidence type="ECO:0000256" key="2">
    <source>
        <dbReference type="ARBA" id="ARBA00022679"/>
    </source>
</evidence>
<dbReference type="InterPro" id="IPR000794">
    <property type="entry name" value="Beta-ketoacyl_synthase"/>
</dbReference>